<evidence type="ECO:0000313" key="2">
    <source>
        <dbReference type="Proteomes" id="UP000887565"/>
    </source>
</evidence>
<accession>A0A915HKR0</accession>
<name>A0A915HKR0_ROMCU</name>
<feature type="region of interest" description="Disordered" evidence="1">
    <location>
        <begin position="157"/>
        <end position="186"/>
    </location>
</feature>
<sequence length="186" mass="19936">MDVAPQEPTAAAVLLAPAVDPPIHLATPAALPGPPMIATVATARYIAPVCFSQQIISDSQWQALAAALTVYHFPSQQPHMLFPEHHWMDYPDVLKGEIQHILLPQPTPALAICQIAQPALVIAQAAVQPPAALPLPPVHQPLPTTLMPLTAPMDVQTPQAPSTSAPTLDRHGQPIRRSICYEHSTK</sequence>
<dbReference type="WBParaSite" id="nRc.2.0.1.t02055-RA">
    <property type="protein sequence ID" value="nRc.2.0.1.t02055-RA"/>
    <property type="gene ID" value="nRc.2.0.1.g02055"/>
</dbReference>
<dbReference type="Proteomes" id="UP000887565">
    <property type="component" value="Unplaced"/>
</dbReference>
<dbReference type="AlphaFoldDB" id="A0A915HKR0"/>
<organism evidence="2 3">
    <name type="scientific">Romanomermis culicivorax</name>
    <name type="common">Nematode worm</name>
    <dbReference type="NCBI Taxonomy" id="13658"/>
    <lineage>
        <taxon>Eukaryota</taxon>
        <taxon>Metazoa</taxon>
        <taxon>Ecdysozoa</taxon>
        <taxon>Nematoda</taxon>
        <taxon>Enoplea</taxon>
        <taxon>Dorylaimia</taxon>
        <taxon>Mermithida</taxon>
        <taxon>Mermithoidea</taxon>
        <taxon>Mermithidae</taxon>
        <taxon>Romanomermis</taxon>
    </lineage>
</organism>
<feature type="compositionally biased region" description="Polar residues" evidence="1">
    <location>
        <begin position="157"/>
        <end position="166"/>
    </location>
</feature>
<keyword evidence="2" id="KW-1185">Reference proteome</keyword>
<proteinExistence type="predicted"/>
<reference evidence="3" key="1">
    <citation type="submission" date="2022-11" db="UniProtKB">
        <authorList>
            <consortium name="WormBaseParasite"/>
        </authorList>
    </citation>
    <scope>IDENTIFICATION</scope>
</reference>
<evidence type="ECO:0000256" key="1">
    <source>
        <dbReference type="SAM" id="MobiDB-lite"/>
    </source>
</evidence>
<evidence type="ECO:0000313" key="3">
    <source>
        <dbReference type="WBParaSite" id="nRc.2.0.1.t02055-RA"/>
    </source>
</evidence>
<protein>
    <submittedName>
        <fullName evidence="3">Uncharacterized protein</fullName>
    </submittedName>
</protein>